<evidence type="ECO:0000313" key="3">
    <source>
        <dbReference type="Proteomes" id="UP001205920"/>
    </source>
</evidence>
<name>A0AAW5HW42_9CORY</name>
<sequence>MARRGRTTKISSWGLGLDGVSTFRRCCRPGCGRPAVATLIYAYSESTAVISPLSPNPEPHAWDLCERHSAHITAPVGWELVRVEAVDIFDDEAHALEDEELTALAQAVREAGRVTTGLVDNGGDPIEYEATKDFNDPSTSNHPVHRTKRIEEHLAAEKDARRSHLHVVPDPAEAAEDAEDTGEEHSN</sequence>
<evidence type="ECO:0000256" key="1">
    <source>
        <dbReference type="SAM" id="MobiDB-lite"/>
    </source>
</evidence>
<evidence type="ECO:0000313" key="2">
    <source>
        <dbReference type="EMBL" id="MCO6393747.1"/>
    </source>
</evidence>
<organism evidence="2 3">
    <name type="scientific">Corynebacterium lipophilum</name>
    <dbReference type="NCBI Taxonomy" id="2804918"/>
    <lineage>
        <taxon>Bacteria</taxon>
        <taxon>Bacillati</taxon>
        <taxon>Actinomycetota</taxon>
        <taxon>Actinomycetes</taxon>
        <taxon>Mycobacteriales</taxon>
        <taxon>Corynebacteriaceae</taxon>
        <taxon>Corynebacterium</taxon>
    </lineage>
</organism>
<feature type="region of interest" description="Disordered" evidence="1">
    <location>
        <begin position="128"/>
        <end position="187"/>
    </location>
</feature>
<protein>
    <submittedName>
        <fullName evidence="2">DUF3499 domain-containing protein</fullName>
    </submittedName>
</protein>
<dbReference type="EMBL" id="JAEUWV010000002">
    <property type="protein sequence ID" value="MCO6393747.1"/>
    <property type="molecule type" value="Genomic_DNA"/>
</dbReference>
<dbReference type="InterPro" id="IPR021888">
    <property type="entry name" value="DUF3499"/>
</dbReference>
<dbReference type="Proteomes" id="UP001205920">
    <property type="component" value="Unassembled WGS sequence"/>
</dbReference>
<feature type="compositionally biased region" description="Acidic residues" evidence="1">
    <location>
        <begin position="173"/>
        <end position="187"/>
    </location>
</feature>
<dbReference type="AlphaFoldDB" id="A0AAW5HW42"/>
<keyword evidence="3" id="KW-1185">Reference proteome</keyword>
<reference evidence="2 3" key="1">
    <citation type="submission" date="2021-01" db="EMBL/GenBank/DDBJ databases">
        <title>Identification and Characterization of Corynebacterium sp.</title>
        <authorList>
            <person name="Luo Q."/>
            <person name="Qu P."/>
            <person name="Chen Q."/>
        </authorList>
    </citation>
    <scope>NUCLEOTIDE SEQUENCE [LARGE SCALE GENOMIC DNA]</scope>
    <source>
        <strain evidence="2 3">MC-18</strain>
    </source>
</reference>
<comment type="caution">
    <text evidence="2">The sequence shown here is derived from an EMBL/GenBank/DDBJ whole genome shotgun (WGS) entry which is preliminary data.</text>
</comment>
<proteinExistence type="predicted"/>
<feature type="compositionally biased region" description="Basic and acidic residues" evidence="1">
    <location>
        <begin position="149"/>
        <end position="162"/>
    </location>
</feature>
<gene>
    <name evidence="2" type="ORF">JMN37_01930</name>
</gene>
<accession>A0AAW5HW42</accession>
<dbReference type="Pfam" id="PF12005">
    <property type="entry name" value="DUF3499"/>
    <property type="match status" value="1"/>
</dbReference>